<gene>
    <name evidence="1" type="primary">ORF6578</name>
</gene>
<organism evidence="1">
    <name type="scientific">Arion vulgaris</name>
    <dbReference type="NCBI Taxonomy" id="1028688"/>
    <lineage>
        <taxon>Eukaryota</taxon>
        <taxon>Metazoa</taxon>
        <taxon>Spiralia</taxon>
        <taxon>Lophotrochozoa</taxon>
        <taxon>Mollusca</taxon>
        <taxon>Gastropoda</taxon>
        <taxon>Heterobranchia</taxon>
        <taxon>Euthyneura</taxon>
        <taxon>Panpulmonata</taxon>
        <taxon>Eupulmonata</taxon>
        <taxon>Stylommatophora</taxon>
        <taxon>Helicina</taxon>
        <taxon>Arionoidea</taxon>
        <taxon>Arionidae</taxon>
        <taxon>Arion</taxon>
    </lineage>
</organism>
<protein>
    <submittedName>
        <fullName evidence="1">Uncharacterized protein</fullName>
    </submittedName>
</protein>
<feature type="non-terminal residue" evidence="1">
    <location>
        <position position="67"/>
    </location>
</feature>
<sequence length="67" mass="8564">MMRWRESRKETTWRRDLEAEINNIQKSCNRWLEIRRLGMSWFRVYTPIRVKKARKRERERVLRRLGM</sequence>
<dbReference type="EMBL" id="HACG01002278">
    <property type="protein sequence ID" value="CEK49143.1"/>
    <property type="molecule type" value="Transcribed_RNA"/>
</dbReference>
<accession>A0A0B6XZ51</accession>
<reference evidence="1" key="1">
    <citation type="submission" date="2014-12" db="EMBL/GenBank/DDBJ databases">
        <title>Insight into the proteome of Arion vulgaris.</title>
        <authorList>
            <person name="Aradska J."/>
            <person name="Bulat T."/>
            <person name="Smidak R."/>
            <person name="Sarate P."/>
            <person name="Gangsoo J."/>
            <person name="Sialana F."/>
            <person name="Bilban M."/>
            <person name="Lubec G."/>
        </authorList>
    </citation>
    <scope>NUCLEOTIDE SEQUENCE</scope>
    <source>
        <tissue evidence="1">Skin</tissue>
    </source>
</reference>
<name>A0A0B6XZ51_9EUPU</name>
<proteinExistence type="predicted"/>
<evidence type="ECO:0000313" key="1">
    <source>
        <dbReference type="EMBL" id="CEK49143.1"/>
    </source>
</evidence>
<dbReference type="AlphaFoldDB" id="A0A0B6XZ51"/>